<dbReference type="Pfam" id="PF12686">
    <property type="entry name" value="DUF3800"/>
    <property type="match status" value="1"/>
</dbReference>
<evidence type="ECO:0000313" key="2">
    <source>
        <dbReference type="Proteomes" id="UP001321804"/>
    </source>
</evidence>
<reference evidence="1 2" key="1">
    <citation type="journal article" date="2023" name="Microbiol. Spectr.">
        <title>Symbiosis of Carpenter Bees with Uncharacterized Lactic Acid Bacteria Showing NAD Auxotrophy.</title>
        <authorList>
            <person name="Kawasaki S."/>
            <person name="Ozawa K."/>
            <person name="Mori T."/>
            <person name="Yamamoto A."/>
            <person name="Ito M."/>
            <person name="Ohkuma M."/>
            <person name="Sakamoto M."/>
            <person name="Matsutani M."/>
        </authorList>
    </citation>
    <scope>NUCLEOTIDE SEQUENCE [LARGE SCALE GENOMIC DNA]</scope>
    <source>
        <strain evidence="1 2">KimC2</strain>
    </source>
</reference>
<dbReference type="AlphaFoldDB" id="A0AAU9CNI4"/>
<keyword evidence="2" id="KW-1185">Reference proteome</keyword>
<organism evidence="1 2">
    <name type="scientific">Xylocopilactobacillus apis</name>
    <dbReference type="NCBI Taxonomy" id="2932183"/>
    <lineage>
        <taxon>Bacteria</taxon>
        <taxon>Bacillati</taxon>
        <taxon>Bacillota</taxon>
        <taxon>Bacilli</taxon>
        <taxon>Lactobacillales</taxon>
        <taxon>Lactobacillaceae</taxon>
        <taxon>Xylocopilactobacillus</taxon>
    </lineage>
</organism>
<dbReference type="InterPro" id="IPR024524">
    <property type="entry name" value="DUF3800"/>
</dbReference>
<dbReference type="RefSeq" id="WP_317696858.1">
    <property type="nucleotide sequence ID" value="NZ_AP026801.1"/>
</dbReference>
<evidence type="ECO:0000313" key="1">
    <source>
        <dbReference type="EMBL" id="BDR55499.1"/>
    </source>
</evidence>
<sequence length="154" mass="17993">MRRENSLSATVNIRKVYSNILGDKNSIHRYKDYVLKRLIKKQIQKYILDGSLTETDDLYITICLDEQATATNGIYNLKDSIYEELVEGIHNFDYGTFHNPVMHSKVKVDVQFCDSSQNYLIQSADILANRVWNSYMRNKPELREFTNHVSLHLS</sequence>
<proteinExistence type="predicted"/>
<dbReference type="EMBL" id="AP026801">
    <property type="protein sequence ID" value="BDR55499.1"/>
    <property type="molecule type" value="Genomic_DNA"/>
</dbReference>
<name>A0AAU9CNI4_9LACO</name>
<dbReference type="KEGG" id="xak:KIMC2_00610"/>
<protein>
    <submittedName>
        <fullName evidence="1">Uncharacterized protein</fullName>
    </submittedName>
</protein>
<dbReference type="Proteomes" id="UP001321804">
    <property type="component" value="Chromosome"/>
</dbReference>
<accession>A0AAU9CNI4</accession>
<gene>
    <name evidence="1" type="ORF">KIMC2_00610</name>
</gene>